<sequence length="82" mass="8893">KRTRSVIHLSLTDSIPAHGPIMDMAFSLATNGYRPVPELVAATGSGHLGGFSLFQRDLPIRTKRWLHAIGGARGDLCLFANH</sequence>
<dbReference type="EMBL" id="ML179177">
    <property type="protein sequence ID" value="THU96462.1"/>
    <property type="molecule type" value="Genomic_DNA"/>
</dbReference>
<name>A0A4S8M2W0_DENBC</name>
<keyword evidence="2" id="KW-1185">Reference proteome</keyword>
<feature type="non-terminal residue" evidence="1">
    <location>
        <position position="1"/>
    </location>
</feature>
<dbReference type="AlphaFoldDB" id="A0A4S8M2W0"/>
<reference evidence="1 2" key="1">
    <citation type="journal article" date="2019" name="Nat. Ecol. Evol.">
        <title>Megaphylogeny resolves global patterns of mushroom evolution.</title>
        <authorList>
            <person name="Varga T."/>
            <person name="Krizsan K."/>
            <person name="Foldi C."/>
            <person name="Dima B."/>
            <person name="Sanchez-Garcia M."/>
            <person name="Sanchez-Ramirez S."/>
            <person name="Szollosi G.J."/>
            <person name="Szarkandi J.G."/>
            <person name="Papp V."/>
            <person name="Albert L."/>
            <person name="Andreopoulos W."/>
            <person name="Angelini C."/>
            <person name="Antonin V."/>
            <person name="Barry K.W."/>
            <person name="Bougher N.L."/>
            <person name="Buchanan P."/>
            <person name="Buyck B."/>
            <person name="Bense V."/>
            <person name="Catcheside P."/>
            <person name="Chovatia M."/>
            <person name="Cooper J."/>
            <person name="Damon W."/>
            <person name="Desjardin D."/>
            <person name="Finy P."/>
            <person name="Geml J."/>
            <person name="Haridas S."/>
            <person name="Hughes K."/>
            <person name="Justo A."/>
            <person name="Karasinski D."/>
            <person name="Kautmanova I."/>
            <person name="Kiss B."/>
            <person name="Kocsube S."/>
            <person name="Kotiranta H."/>
            <person name="LaButti K.M."/>
            <person name="Lechner B.E."/>
            <person name="Liimatainen K."/>
            <person name="Lipzen A."/>
            <person name="Lukacs Z."/>
            <person name="Mihaltcheva S."/>
            <person name="Morgado L.N."/>
            <person name="Niskanen T."/>
            <person name="Noordeloos M.E."/>
            <person name="Ohm R.A."/>
            <person name="Ortiz-Santana B."/>
            <person name="Ovrebo C."/>
            <person name="Racz N."/>
            <person name="Riley R."/>
            <person name="Savchenko A."/>
            <person name="Shiryaev A."/>
            <person name="Soop K."/>
            <person name="Spirin V."/>
            <person name="Szebenyi C."/>
            <person name="Tomsovsky M."/>
            <person name="Tulloss R.E."/>
            <person name="Uehling J."/>
            <person name="Grigoriev I.V."/>
            <person name="Vagvolgyi C."/>
            <person name="Papp T."/>
            <person name="Martin F.M."/>
            <person name="Miettinen O."/>
            <person name="Hibbett D.S."/>
            <person name="Nagy L.G."/>
        </authorList>
    </citation>
    <scope>NUCLEOTIDE SEQUENCE [LARGE SCALE GENOMIC DNA]</scope>
    <source>
        <strain evidence="1 2">CBS 962.96</strain>
    </source>
</reference>
<accession>A0A4S8M2W0</accession>
<evidence type="ECO:0000313" key="2">
    <source>
        <dbReference type="Proteomes" id="UP000297245"/>
    </source>
</evidence>
<dbReference type="Proteomes" id="UP000297245">
    <property type="component" value="Unassembled WGS sequence"/>
</dbReference>
<organism evidence="1 2">
    <name type="scientific">Dendrothele bispora (strain CBS 962.96)</name>
    <dbReference type="NCBI Taxonomy" id="1314807"/>
    <lineage>
        <taxon>Eukaryota</taxon>
        <taxon>Fungi</taxon>
        <taxon>Dikarya</taxon>
        <taxon>Basidiomycota</taxon>
        <taxon>Agaricomycotina</taxon>
        <taxon>Agaricomycetes</taxon>
        <taxon>Agaricomycetidae</taxon>
        <taxon>Agaricales</taxon>
        <taxon>Agaricales incertae sedis</taxon>
        <taxon>Dendrothele</taxon>
    </lineage>
</organism>
<protein>
    <submittedName>
        <fullName evidence="1">Uncharacterized protein</fullName>
    </submittedName>
</protein>
<proteinExistence type="predicted"/>
<evidence type="ECO:0000313" key="1">
    <source>
        <dbReference type="EMBL" id="THU96462.1"/>
    </source>
</evidence>
<dbReference type="OrthoDB" id="6109at2759"/>
<gene>
    <name evidence="1" type="ORF">K435DRAFT_664536</name>
</gene>